<name>A0A9W6UME9_9ACTN</name>
<dbReference type="RefSeq" id="WP_033255270.1">
    <property type="nucleotide sequence ID" value="NZ_BSRX01000002.1"/>
</dbReference>
<gene>
    <name evidence="1" type="ORF">Kpho01_04810</name>
</gene>
<dbReference type="AlphaFoldDB" id="A0A9W6UME9"/>
<protein>
    <submittedName>
        <fullName evidence="1">Uncharacterized protein</fullName>
    </submittedName>
</protein>
<proteinExistence type="predicted"/>
<evidence type="ECO:0000313" key="1">
    <source>
        <dbReference type="EMBL" id="GLW52470.1"/>
    </source>
</evidence>
<dbReference type="EMBL" id="BSRX01000002">
    <property type="protein sequence ID" value="GLW52470.1"/>
    <property type="molecule type" value="Genomic_DNA"/>
</dbReference>
<comment type="caution">
    <text evidence="1">The sequence shown here is derived from an EMBL/GenBank/DDBJ whole genome shotgun (WGS) entry which is preliminary data.</text>
</comment>
<dbReference type="Proteomes" id="UP001165143">
    <property type="component" value="Unassembled WGS sequence"/>
</dbReference>
<organism evidence="1 2">
    <name type="scientific">Kitasatospora phosalacinea</name>
    <dbReference type="NCBI Taxonomy" id="2065"/>
    <lineage>
        <taxon>Bacteria</taxon>
        <taxon>Bacillati</taxon>
        <taxon>Actinomycetota</taxon>
        <taxon>Actinomycetes</taxon>
        <taxon>Kitasatosporales</taxon>
        <taxon>Streptomycetaceae</taxon>
        <taxon>Kitasatospora</taxon>
    </lineage>
</organism>
<evidence type="ECO:0000313" key="2">
    <source>
        <dbReference type="Proteomes" id="UP001165143"/>
    </source>
</evidence>
<accession>A0A9W6UME9</accession>
<reference evidence="1" key="1">
    <citation type="submission" date="2023-02" db="EMBL/GenBank/DDBJ databases">
        <title>Kitasatospora phosalacinea NBRC 14362.</title>
        <authorList>
            <person name="Ichikawa N."/>
            <person name="Sato H."/>
            <person name="Tonouchi N."/>
        </authorList>
    </citation>
    <scope>NUCLEOTIDE SEQUENCE</scope>
    <source>
        <strain evidence="1">NBRC 14362</strain>
    </source>
</reference>
<sequence>MTENSISGGTFGGVVQAGTVNSITITSSPMASAYRQAFLAFECLGKQPGISLAVLRDSDAVRETCDQVRRQFALLQEVETDIRLFAPEDLHALFREGLAHCRTLLFRMYEIRLPDLDADRLLRCLTEIAERRAALEDLPDAFARLVPKQ</sequence>